<dbReference type="SUPFAM" id="SSF109910">
    <property type="entry name" value="YgfY-like"/>
    <property type="match status" value="1"/>
</dbReference>
<reference evidence="2" key="1">
    <citation type="submission" date="2018-05" db="EMBL/GenBank/DDBJ databases">
        <authorList>
            <person name="Lanie J.A."/>
            <person name="Ng W.-L."/>
            <person name="Kazmierczak K.M."/>
            <person name="Andrzejewski T.M."/>
            <person name="Davidsen T.M."/>
            <person name="Wayne K.J."/>
            <person name="Tettelin H."/>
            <person name="Glass J.I."/>
            <person name="Rusch D."/>
            <person name="Podicherti R."/>
            <person name="Tsui H.-C.T."/>
            <person name="Winkler M.E."/>
        </authorList>
    </citation>
    <scope>NUCLEOTIDE SEQUENCE</scope>
</reference>
<organism evidence="2">
    <name type="scientific">marine metagenome</name>
    <dbReference type="NCBI Taxonomy" id="408172"/>
    <lineage>
        <taxon>unclassified sequences</taxon>
        <taxon>metagenomes</taxon>
        <taxon>ecological metagenomes</taxon>
    </lineage>
</organism>
<dbReference type="InterPro" id="IPR005631">
    <property type="entry name" value="SDH"/>
</dbReference>
<dbReference type="AlphaFoldDB" id="A0A382YKF4"/>
<sequence length="35" mass="4351">MSRFSLQELNRFRWRCRRGMAELDILLVPFFEDAF</sequence>
<dbReference type="EMBL" id="UINC01176583">
    <property type="protein sequence ID" value="SVD83776.1"/>
    <property type="molecule type" value="Genomic_DNA"/>
</dbReference>
<dbReference type="Pfam" id="PF03937">
    <property type="entry name" value="Sdh5"/>
    <property type="match status" value="1"/>
</dbReference>
<evidence type="ECO:0000256" key="1">
    <source>
        <dbReference type="ARBA" id="ARBA00023186"/>
    </source>
</evidence>
<gene>
    <name evidence="2" type="ORF">METZ01_LOCUS436630</name>
</gene>
<feature type="non-terminal residue" evidence="2">
    <location>
        <position position="35"/>
    </location>
</feature>
<keyword evidence="1" id="KW-0143">Chaperone</keyword>
<evidence type="ECO:0008006" key="3">
    <source>
        <dbReference type="Google" id="ProtNLM"/>
    </source>
</evidence>
<dbReference type="InterPro" id="IPR036714">
    <property type="entry name" value="SDH_sf"/>
</dbReference>
<dbReference type="Gene3D" id="1.10.150.250">
    <property type="entry name" value="Flavinator of succinate dehydrogenase"/>
    <property type="match status" value="1"/>
</dbReference>
<accession>A0A382YKF4</accession>
<name>A0A382YKF4_9ZZZZ</name>
<protein>
    <recommendedName>
        <fullName evidence="3">FAD assembly factor SdhE</fullName>
    </recommendedName>
</protein>
<evidence type="ECO:0000313" key="2">
    <source>
        <dbReference type="EMBL" id="SVD83776.1"/>
    </source>
</evidence>
<proteinExistence type="predicted"/>